<dbReference type="Pfam" id="PF00172">
    <property type="entry name" value="Zn_clus"/>
    <property type="match status" value="1"/>
</dbReference>
<accession>A0AAD7FUZ3</accession>
<dbReference type="Pfam" id="PF04082">
    <property type="entry name" value="Fungal_trans"/>
    <property type="match status" value="1"/>
</dbReference>
<reference evidence="7" key="1">
    <citation type="submission" date="2023-03" db="EMBL/GenBank/DDBJ databases">
        <title>Massive genome expansion in bonnet fungi (Mycena s.s.) driven by repeated elements and novel gene families across ecological guilds.</title>
        <authorList>
            <consortium name="Lawrence Berkeley National Laboratory"/>
            <person name="Harder C.B."/>
            <person name="Miyauchi S."/>
            <person name="Viragh M."/>
            <person name="Kuo A."/>
            <person name="Thoen E."/>
            <person name="Andreopoulos B."/>
            <person name="Lu D."/>
            <person name="Skrede I."/>
            <person name="Drula E."/>
            <person name="Henrissat B."/>
            <person name="Morin E."/>
            <person name="Kohler A."/>
            <person name="Barry K."/>
            <person name="LaButti K."/>
            <person name="Morin E."/>
            <person name="Salamov A."/>
            <person name="Lipzen A."/>
            <person name="Mereny Z."/>
            <person name="Hegedus B."/>
            <person name="Baldrian P."/>
            <person name="Stursova M."/>
            <person name="Weitz H."/>
            <person name="Taylor A."/>
            <person name="Grigoriev I.V."/>
            <person name="Nagy L.G."/>
            <person name="Martin F."/>
            <person name="Kauserud H."/>
        </authorList>
    </citation>
    <scope>NUCLEOTIDE SEQUENCE</scope>
    <source>
        <strain evidence="7">9284</strain>
    </source>
</reference>
<dbReference type="GO" id="GO:0000981">
    <property type="term" value="F:DNA-binding transcription factor activity, RNA polymerase II-specific"/>
    <property type="evidence" value="ECO:0007669"/>
    <property type="project" value="InterPro"/>
</dbReference>
<evidence type="ECO:0000313" key="7">
    <source>
        <dbReference type="EMBL" id="KAJ7644387.1"/>
    </source>
</evidence>
<feature type="region of interest" description="Disordered" evidence="5">
    <location>
        <begin position="93"/>
        <end position="143"/>
    </location>
</feature>
<dbReference type="SUPFAM" id="SSF57701">
    <property type="entry name" value="Zn2/Cys6 DNA-binding domain"/>
    <property type="match status" value="1"/>
</dbReference>
<feature type="compositionally biased region" description="Pro residues" evidence="5">
    <location>
        <begin position="628"/>
        <end position="642"/>
    </location>
</feature>
<evidence type="ECO:0000259" key="6">
    <source>
        <dbReference type="PROSITE" id="PS50048"/>
    </source>
</evidence>
<dbReference type="EMBL" id="JARKIF010000003">
    <property type="protein sequence ID" value="KAJ7644387.1"/>
    <property type="molecule type" value="Genomic_DNA"/>
</dbReference>
<keyword evidence="3" id="KW-0238">DNA-binding</keyword>
<proteinExistence type="predicted"/>
<feature type="region of interest" description="Disordered" evidence="5">
    <location>
        <begin position="621"/>
        <end position="669"/>
    </location>
</feature>
<gene>
    <name evidence="7" type="ORF">FB45DRAFT_294717</name>
</gene>
<dbReference type="SMART" id="SM00066">
    <property type="entry name" value="GAL4"/>
    <property type="match status" value="1"/>
</dbReference>
<dbReference type="Gene3D" id="4.10.240.10">
    <property type="entry name" value="Zn(2)-C6 fungal-type DNA-binding domain"/>
    <property type="match status" value="1"/>
</dbReference>
<comment type="subcellular location">
    <subcellularLocation>
        <location evidence="1">Nucleus</location>
    </subcellularLocation>
</comment>
<feature type="compositionally biased region" description="Polar residues" evidence="5">
    <location>
        <begin position="645"/>
        <end position="660"/>
    </location>
</feature>
<sequence>MSTPGKGTLKTRRIQRSCDKCRASKVRCDGPGPGGSCSHCSSFGEPCTYEAPARPRGPKSKLVEDLRRENATLRSQLEALLCTQCSRPLQLSQPYESISPEPSPPHLYQHDTPDTDRSYSEPERRPPQPLPPKSVASHVLPEDSDEVNGELAVHFGSISIAGMRGGLFGSASSFALVRRLALVKARYLKRPITLNKERQIYWERPPWEDAFYKQRPRYHYPEPDLIDSLVKLYFENIHFFLPLLHRPSFERQVAERLHLSDSKFGATLLAVLGLASRYSDDPRVLIDGNTLSSGWLFVVQVQTIQNFFEPTVHDVQFYCLMTLYWLGTSAPHTAWLYLGIGVRFLNFRGERDQRRDTPKWDEELWNRAFWAFFALDRLVCTFLGRPALIHMEDHDVDPPLAIDDEYWDRGFVQPLATPSLVCYFPQYLRLSEILGDALNQLYAPEKVKIQRGWTTEQGQETVGELDALMNNFLENVPAHLRWDPERPTSVFFIQSAMLSIAFFYIKITIHRRYIYIDTRAALSKPALHSCLDAARAALSVMEVWLSRTERLPLPFLQNPMLVSATVLLLNIFVSMHAGAADPAVVKRDLAQVGTAIKFFKICETRWQAAGRLYEVLSGLQSLDEDGGTPPPPPPRAPRPPRPANSVPTAQPYSNSAQPYRSGSHDEQQQYVSQLRGGLGLEPGTSIEQLLAETPALEGSENLMSLWMLPNDVMNVDQSWYQSGAGAERMRHRAARSGAVGPSPVYM</sequence>
<evidence type="ECO:0000256" key="5">
    <source>
        <dbReference type="SAM" id="MobiDB-lite"/>
    </source>
</evidence>
<feature type="compositionally biased region" description="Basic and acidic residues" evidence="5">
    <location>
        <begin position="108"/>
        <end position="126"/>
    </location>
</feature>
<dbReference type="GO" id="GO:0003677">
    <property type="term" value="F:DNA binding"/>
    <property type="evidence" value="ECO:0007669"/>
    <property type="project" value="UniProtKB-KW"/>
</dbReference>
<keyword evidence="2" id="KW-0479">Metal-binding</keyword>
<keyword evidence="4" id="KW-0539">Nucleus</keyword>
<name>A0AAD7FUZ3_9AGAR</name>
<dbReference type="PROSITE" id="PS50048">
    <property type="entry name" value="ZN2_CY6_FUNGAL_2"/>
    <property type="match status" value="1"/>
</dbReference>
<dbReference type="InterPro" id="IPR007219">
    <property type="entry name" value="XnlR_reg_dom"/>
</dbReference>
<evidence type="ECO:0000256" key="1">
    <source>
        <dbReference type="ARBA" id="ARBA00004123"/>
    </source>
</evidence>
<dbReference type="PANTHER" id="PTHR46910:SF3">
    <property type="entry name" value="HALOTOLERANCE PROTEIN 9-RELATED"/>
    <property type="match status" value="1"/>
</dbReference>
<protein>
    <submittedName>
        <fullName evidence="7">Fungal-specific transcription factor domain-containing protein</fullName>
    </submittedName>
</protein>
<dbReference type="GO" id="GO:0005634">
    <property type="term" value="C:nucleus"/>
    <property type="evidence" value="ECO:0007669"/>
    <property type="project" value="UniProtKB-SubCell"/>
</dbReference>
<dbReference type="InterPro" id="IPR036864">
    <property type="entry name" value="Zn2-C6_fun-type_DNA-bd_sf"/>
</dbReference>
<dbReference type="Proteomes" id="UP001221142">
    <property type="component" value="Unassembled WGS sequence"/>
</dbReference>
<dbReference type="CDD" id="cd00067">
    <property type="entry name" value="GAL4"/>
    <property type="match status" value="1"/>
</dbReference>
<organism evidence="7 8">
    <name type="scientific">Roridomyces roridus</name>
    <dbReference type="NCBI Taxonomy" id="1738132"/>
    <lineage>
        <taxon>Eukaryota</taxon>
        <taxon>Fungi</taxon>
        <taxon>Dikarya</taxon>
        <taxon>Basidiomycota</taxon>
        <taxon>Agaricomycotina</taxon>
        <taxon>Agaricomycetes</taxon>
        <taxon>Agaricomycetidae</taxon>
        <taxon>Agaricales</taxon>
        <taxon>Marasmiineae</taxon>
        <taxon>Mycenaceae</taxon>
        <taxon>Roridomyces</taxon>
    </lineage>
</organism>
<keyword evidence="8" id="KW-1185">Reference proteome</keyword>
<dbReference type="CDD" id="cd12148">
    <property type="entry name" value="fungal_TF_MHR"/>
    <property type="match status" value="1"/>
</dbReference>
<dbReference type="GO" id="GO:0006351">
    <property type="term" value="P:DNA-templated transcription"/>
    <property type="evidence" value="ECO:0007669"/>
    <property type="project" value="InterPro"/>
</dbReference>
<evidence type="ECO:0000256" key="4">
    <source>
        <dbReference type="ARBA" id="ARBA00023242"/>
    </source>
</evidence>
<dbReference type="SMART" id="SM00906">
    <property type="entry name" value="Fungal_trans"/>
    <property type="match status" value="1"/>
</dbReference>
<evidence type="ECO:0000256" key="2">
    <source>
        <dbReference type="ARBA" id="ARBA00022723"/>
    </source>
</evidence>
<dbReference type="InterPro" id="IPR050987">
    <property type="entry name" value="AtrR-like"/>
</dbReference>
<dbReference type="InterPro" id="IPR001138">
    <property type="entry name" value="Zn2Cys6_DnaBD"/>
</dbReference>
<evidence type="ECO:0000313" key="8">
    <source>
        <dbReference type="Proteomes" id="UP001221142"/>
    </source>
</evidence>
<dbReference type="PANTHER" id="PTHR46910">
    <property type="entry name" value="TRANSCRIPTION FACTOR PDR1"/>
    <property type="match status" value="1"/>
</dbReference>
<feature type="domain" description="Zn(2)-C6 fungal-type" evidence="6">
    <location>
        <begin position="17"/>
        <end position="49"/>
    </location>
</feature>
<evidence type="ECO:0000256" key="3">
    <source>
        <dbReference type="ARBA" id="ARBA00023125"/>
    </source>
</evidence>
<dbReference type="AlphaFoldDB" id="A0AAD7FUZ3"/>
<comment type="caution">
    <text evidence="7">The sequence shown here is derived from an EMBL/GenBank/DDBJ whole genome shotgun (WGS) entry which is preliminary data.</text>
</comment>
<dbReference type="GO" id="GO:0008270">
    <property type="term" value="F:zinc ion binding"/>
    <property type="evidence" value="ECO:0007669"/>
    <property type="project" value="InterPro"/>
</dbReference>
<dbReference type="PROSITE" id="PS00463">
    <property type="entry name" value="ZN2_CY6_FUNGAL_1"/>
    <property type="match status" value="1"/>
</dbReference>